<evidence type="ECO:0000313" key="1">
    <source>
        <dbReference type="EMBL" id="QTF07903.1"/>
    </source>
</evidence>
<name>A0ABX7UQA5_9GAMM</name>
<dbReference type="EMBL" id="CP050854">
    <property type="protein sequence ID" value="QTF07903.1"/>
    <property type="molecule type" value="Genomic_DNA"/>
</dbReference>
<evidence type="ECO:0000313" key="2">
    <source>
        <dbReference type="Proteomes" id="UP000671960"/>
    </source>
</evidence>
<gene>
    <name evidence="1" type="ORF">HC231_08135</name>
</gene>
<dbReference type="RefSeq" id="WP_208230526.1">
    <property type="nucleotide sequence ID" value="NZ_CP050854.1"/>
</dbReference>
<keyword evidence="2" id="KW-1185">Reference proteome</keyword>
<organism evidence="1 2">
    <name type="scientific">Brenneria izadpanahii</name>
    <dbReference type="NCBI Taxonomy" id="2722756"/>
    <lineage>
        <taxon>Bacteria</taxon>
        <taxon>Pseudomonadati</taxon>
        <taxon>Pseudomonadota</taxon>
        <taxon>Gammaproteobacteria</taxon>
        <taxon>Enterobacterales</taxon>
        <taxon>Pectobacteriaceae</taxon>
        <taxon>Brenneria</taxon>
    </lineage>
</organism>
<protein>
    <submittedName>
        <fullName evidence="1">Uncharacterized protein</fullName>
    </submittedName>
</protein>
<sequence length="182" mass="21222">MIDDGLFVEGWLKDLYLYNASAFVIYPDGRLYTAWVSPHNETIQYRTNVDNSNIIQSDIKNWSSRFKDMDFVKKNRKQAPAFEHTVYFETDKYLIKISPNCNNNIYSCNNFTYEGKRKSDGSTLKLSGISIRENCNNNNCEILSYRFENKGTKYLVSKIDKSLIIISNNKIILHTKGIWSQQ</sequence>
<reference evidence="1 2" key="1">
    <citation type="submission" date="2020-03" db="EMBL/GenBank/DDBJ databases">
        <authorList>
            <person name="Bakhshi Ganjeh M."/>
        </authorList>
    </citation>
    <scope>NUCLEOTIDE SEQUENCE [LARGE SCALE GENOMIC DNA]</scope>
    <source>
        <strain evidence="2">Iran 50</strain>
    </source>
</reference>
<accession>A0ABX7UQA5</accession>
<dbReference type="Proteomes" id="UP000671960">
    <property type="component" value="Chromosome"/>
</dbReference>
<proteinExistence type="predicted"/>